<dbReference type="EMBL" id="SGVY01000053">
    <property type="protein sequence ID" value="TFH76215.1"/>
    <property type="molecule type" value="Genomic_DNA"/>
</dbReference>
<feature type="transmembrane region" description="Helical" evidence="1">
    <location>
        <begin position="293"/>
        <end position="310"/>
    </location>
</feature>
<dbReference type="Proteomes" id="UP000297872">
    <property type="component" value="Unassembled WGS sequence"/>
</dbReference>
<accession>A0A4Y8V540</accession>
<protein>
    <recommendedName>
        <fullName evidence="4">EpsG family protein</fullName>
    </recommendedName>
</protein>
<feature type="transmembrane region" description="Helical" evidence="1">
    <location>
        <begin position="369"/>
        <end position="387"/>
    </location>
</feature>
<proteinExistence type="predicted"/>
<feature type="transmembrane region" description="Helical" evidence="1">
    <location>
        <begin position="103"/>
        <end position="122"/>
    </location>
</feature>
<evidence type="ECO:0008006" key="4">
    <source>
        <dbReference type="Google" id="ProtNLM"/>
    </source>
</evidence>
<comment type="caution">
    <text evidence="2">The sequence shown here is derived from an EMBL/GenBank/DDBJ whole genome shotgun (WGS) entry which is preliminary data.</text>
</comment>
<dbReference type="OrthoDB" id="1420644at2"/>
<name>A0A4Y8V540_9BACT</name>
<dbReference type="RefSeq" id="WP_134844332.1">
    <property type="nucleotide sequence ID" value="NZ_SGVY01000053.1"/>
</dbReference>
<dbReference type="AlphaFoldDB" id="A0A4Y8V540"/>
<feature type="transmembrane region" description="Helical" evidence="1">
    <location>
        <begin position="76"/>
        <end position="96"/>
    </location>
</feature>
<feature type="transmembrane region" description="Helical" evidence="1">
    <location>
        <begin position="191"/>
        <end position="209"/>
    </location>
</feature>
<gene>
    <name evidence="2" type="ORF">EXN75_14395</name>
</gene>
<feature type="transmembrane region" description="Helical" evidence="1">
    <location>
        <begin position="157"/>
        <end position="179"/>
    </location>
</feature>
<evidence type="ECO:0000313" key="2">
    <source>
        <dbReference type="EMBL" id="TFH76215.1"/>
    </source>
</evidence>
<evidence type="ECO:0000256" key="1">
    <source>
        <dbReference type="SAM" id="Phobius"/>
    </source>
</evidence>
<reference evidence="2 3" key="1">
    <citation type="submission" date="2019-02" db="EMBL/GenBank/DDBJ databases">
        <title>Draft Genome Sequence of the Prevotella sp. BCRC 81118, Isolated from Human Feces.</title>
        <authorList>
            <person name="Huang C.-H."/>
        </authorList>
    </citation>
    <scope>NUCLEOTIDE SEQUENCE [LARGE SCALE GENOMIC DNA]</scope>
    <source>
        <strain evidence="2 3">BCRC 81118</strain>
    </source>
</reference>
<keyword evidence="1" id="KW-0812">Transmembrane</keyword>
<keyword evidence="3" id="KW-1185">Reference proteome</keyword>
<keyword evidence="1" id="KW-1133">Transmembrane helix</keyword>
<keyword evidence="1" id="KW-0472">Membrane</keyword>
<sequence>MSNLNKLLNSNKILKTWCTIYAMFLAINIGISLFNKEYLHSSCFADLFINYQGGFVRRGLLGDFLLYCYHQNIDPYTIAISLSFISYGVITIYMLYQFYKRQYNIGLLSITFLLGGFGANGFEYYRRDFIIIVIFLAVMFLWKKIKLWKWLIIGNILFALTILCYEPFIFFGIPFAVLLTHLKSKNWSRSISSWIPSYITFFMTCLYSGGQHVYDAICMSTKGFLEEPGVMSFLLDKSTDVMLFHLHINFLNGASSTPSFLVNMIVISCMIYFYVNATAIYSQDTKVRHQRPYLLLLLAFSMICLTPMFTVLSIDYARTFTYAAISSYIIFFTLKEEELQSIFPTKAYYISNKILSTCDKYIKPTKGKILFIMMFVGLSQCTGMGFIESVKSGQIGTILRIIYHHFL</sequence>
<evidence type="ECO:0000313" key="3">
    <source>
        <dbReference type="Proteomes" id="UP000297872"/>
    </source>
</evidence>
<dbReference type="GeneID" id="302996456"/>
<feature type="transmembrane region" description="Helical" evidence="1">
    <location>
        <begin position="128"/>
        <end position="145"/>
    </location>
</feature>
<organism evidence="2 3">
    <name type="scientific">Segatella hominis</name>
    <dbReference type="NCBI Taxonomy" id="2518605"/>
    <lineage>
        <taxon>Bacteria</taxon>
        <taxon>Pseudomonadati</taxon>
        <taxon>Bacteroidota</taxon>
        <taxon>Bacteroidia</taxon>
        <taxon>Bacteroidales</taxon>
        <taxon>Prevotellaceae</taxon>
        <taxon>Segatella</taxon>
    </lineage>
</organism>
<feature type="transmembrane region" description="Helical" evidence="1">
    <location>
        <begin position="12"/>
        <end position="34"/>
    </location>
</feature>
<feature type="transmembrane region" description="Helical" evidence="1">
    <location>
        <begin position="260"/>
        <end position="281"/>
    </location>
</feature>